<reference evidence="1" key="1">
    <citation type="submission" date="2019-10" db="EMBL/GenBank/DDBJ databases">
        <title>Conservation and host-specific expression of non-tandemly repeated heterogenous ribosome RNA gene in arbuscular mycorrhizal fungi.</title>
        <authorList>
            <person name="Maeda T."/>
            <person name="Kobayashi Y."/>
            <person name="Nakagawa T."/>
            <person name="Ezawa T."/>
            <person name="Yamaguchi K."/>
            <person name="Bino T."/>
            <person name="Nishimoto Y."/>
            <person name="Shigenobu S."/>
            <person name="Kawaguchi M."/>
        </authorList>
    </citation>
    <scope>NUCLEOTIDE SEQUENCE</scope>
    <source>
        <strain evidence="1">HR1</strain>
    </source>
</reference>
<organism evidence="1 2">
    <name type="scientific">Rhizophagus clarus</name>
    <dbReference type="NCBI Taxonomy" id="94130"/>
    <lineage>
        <taxon>Eukaryota</taxon>
        <taxon>Fungi</taxon>
        <taxon>Fungi incertae sedis</taxon>
        <taxon>Mucoromycota</taxon>
        <taxon>Glomeromycotina</taxon>
        <taxon>Glomeromycetes</taxon>
        <taxon>Glomerales</taxon>
        <taxon>Glomeraceae</taxon>
        <taxon>Rhizophagus</taxon>
    </lineage>
</organism>
<dbReference type="Proteomes" id="UP000615446">
    <property type="component" value="Unassembled WGS sequence"/>
</dbReference>
<evidence type="ECO:0000313" key="2">
    <source>
        <dbReference type="Proteomes" id="UP000615446"/>
    </source>
</evidence>
<dbReference type="OrthoDB" id="2312053at2759"/>
<sequence length="230" mass="26640">MKDLEEDRVYVIRKVISNCNGHPKTLEKFCEVLNDDIALKTDHLASLTERLATNLQPSLGRISLSVVKMALLENEESLTCEIETPTGTSTLKDLISFGMYVNSLTSVNETLNVDTTLSLIALQHFYASSKVKQSEDASAISMILKRLLDEEFLFEQEVLDGKLFKRFHRNWELLYRELRKNTIDKHSDVMDKYDLMTKKKYQEHVRYLRNKLGSQTDLYEEGRFYDKSAV</sequence>
<evidence type="ECO:0000313" key="1">
    <source>
        <dbReference type="EMBL" id="GET04566.1"/>
    </source>
</evidence>
<dbReference type="AlphaFoldDB" id="A0A8H3MHG1"/>
<accession>A0A8H3MHG1</accession>
<protein>
    <submittedName>
        <fullName evidence="1">Uncharacterized protein</fullName>
    </submittedName>
</protein>
<comment type="caution">
    <text evidence="1">The sequence shown here is derived from an EMBL/GenBank/DDBJ whole genome shotgun (WGS) entry which is preliminary data.</text>
</comment>
<gene>
    <name evidence="1" type="ORF">RCL2_003086600</name>
</gene>
<name>A0A8H3MHG1_9GLOM</name>
<proteinExistence type="predicted"/>
<dbReference type="EMBL" id="BLAL01000356">
    <property type="protein sequence ID" value="GET04566.1"/>
    <property type="molecule type" value="Genomic_DNA"/>
</dbReference>